<name>A0A8H4J2U6_9PEZI</name>
<feature type="compositionally biased region" description="Basic and acidic residues" evidence="1">
    <location>
        <begin position="186"/>
        <end position="196"/>
    </location>
</feature>
<dbReference type="Proteomes" id="UP000572817">
    <property type="component" value="Unassembled WGS sequence"/>
</dbReference>
<sequence length="300" mass="33608">MAHRSNPSPAPPSKRSRRPAAPPSSAWYAARAILDETATHYLIRWEGSDPSTSAPFEPSWEPKRNASAALVRAWRRSGKRGGDDNNAPGEDWKDEGHSTEAGRNLRAGESDGRDNLRRGTTAASFPAKAIVAERGGRYRVAWAPDPRTGEEYPDTWEPKHYVSRDLVDAFRRQKRARTRQKQQQQLKREQKAEEMQPSRTAPNEPKTPYAPLDAGRREIELIPENGPTPDVVVGRSALGNAAASRVNEMPRRARRAKVNATVVLSTDENFSPFWDPTCRPRSGRVIQYGAKKNWSLILRS</sequence>
<feature type="domain" description="Chromo" evidence="2">
    <location>
        <begin position="28"/>
        <end position="65"/>
    </location>
</feature>
<feature type="region of interest" description="Disordered" evidence="1">
    <location>
        <begin position="46"/>
        <end position="160"/>
    </location>
</feature>
<feature type="compositionally biased region" description="Basic and acidic residues" evidence="1">
    <location>
        <begin position="90"/>
        <end position="100"/>
    </location>
</feature>
<evidence type="ECO:0000256" key="1">
    <source>
        <dbReference type="SAM" id="MobiDB-lite"/>
    </source>
</evidence>
<dbReference type="Gene3D" id="2.40.50.40">
    <property type="match status" value="1"/>
</dbReference>
<gene>
    <name evidence="3" type="ORF">GTA08_BOTSDO12627</name>
</gene>
<feature type="compositionally biased region" description="Basic and acidic residues" evidence="1">
    <location>
        <begin position="106"/>
        <end position="117"/>
    </location>
</feature>
<dbReference type="AlphaFoldDB" id="A0A8H4J2U6"/>
<dbReference type="OrthoDB" id="3647690at2759"/>
<evidence type="ECO:0000313" key="4">
    <source>
        <dbReference type="Proteomes" id="UP000572817"/>
    </source>
</evidence>
<comment type="caution">
    <text evidence="3">The sequence shown here is derived from an EMBL/GenBank/DDBJ whole genome shotgun (WGS) entry which is preliminary data.</text>
</comment>
<protein>
    <recommendedName>
        <fullName evidence="2">Chromo domain-containing protein</fullName>
    </recommendedName>
</protein>
<feature type="region of interest" description="Disordered" evidence="1">
    <location>
        <begin position="172"/>
        <end position="211"/>
    </location>
</feature>
<evidence type="ECO:0000259" key="2">
    <source>
        <dbReference type="PROSITE" id="PS50013"/>
    </source>
</evidence>
<keyword evidence="4" id="KW-1185">Reference proteome</keyword>
<proteinExistence type="predicted"/>
<reference evidence="3" key="1">
    <citation type="submission" date="2020-04" db="EMBL/GenBank/DDBJ databases">
        <title>Genome Assembly and Annotation of Botryosphaeria dothidea sdau 11-99, a Latent Pathogen of Apple Fruit Ring Rot in China.</title>
        <authorList>
            <person name="Yu C."/>
            <person name="Diao Y."/>
            <person name="Lu Q."/>
            <person name="Zhao J."/>
            <person name="Cui S."/>
            <person name="Peng C."/>
            <person name="He B."/>
            <person name="Liu H."/>
        </authorList>
    </citation>
    <scope>NUCLEOTIDE SEQUENCE [LARGE SCALE GENOMIC DNA]</scope>
    <source>
        <strain evidence="3">Sdau11-99</strain>
    </source>
</reference>
<accession>A0A8H4J2U6</accession>
<dbReference type="EMBL" id="WWBZ02000008">
    <property type="protein sequence ID" value="KAF4311731.1"/>
    <property type="molecule type" value="Genomic_DNA"/>
</dbReference>
<organism evidence="3 4">
    <name type="scientific">Botryosphaeria dothidea</name>
    <dbReference type="NCBI Taxonomy" id="55169"/>
    <lineage>
        <taxon>Eukaryota</taxon>
        <taxon>Fungi</taxon>
        <taxon>Dikarya</taxon>
        <taxon>Ascomycota</taxon>
        <taxon>Pezizomycotina</taxon>
        <taxon>Dothideomycetes</taxon>
        <taxon>Dothideomycetes incertae sedis</taxon>
        <taxon>Botryosphaeriales</taxon>
        <taxon>Botryosphaeriaceae</taxon>
        <taxon>Botryosphaeria</taxon>
    </lineage>
</organism>
<evidence type="ECO:0000313" key="3">
    <source>
        <dbReference type="EMBL" id="KAF4311731.1"/>
    </source>
</evidence>
<dbReference type="InterPro" id="IPR000953">
    <property type="entry name" value="Chromo/chromo_shadow_dom"/>
</dbReference>
<dbReference type="PROSITE" id="PS50013">
    <property type="entry name" value="CHROMO_2"/>
    <property type="match status" value="1"/>
</dbReference>
<feature type="region of interest" description="Disordered" evidence="1">
    <location>
        <begin position="1"/>
        <end position="25"/>
    </location>
</feature>
<dbReference type="CDD" id="cd00024">
    <property type="entry name" value="CD_CSD"/>
    <property type="match status" value="1"/>
</dbReference>